<sequence>MAIHAIKSAVGDSRREFEVADVVSAVKALVAQIESQPDPDQES</sequence>
<dbReference type="RefSeq" id="WP_310235408.1">
    <property type="nucleotide sequence ID" value="NZ_JAVDWO010000007.1"/>
</dbReference>
<evidence type="ECO:0000313" key="2">
    <source>
        <dbReference type="Proteomes" id="UP001256588"/>
    </source>
</evidence>
<reference evidence="1 2" key="1">
    <citation type="submission" date="2023-07" db="EMBL/GenBank/DDBJ databases">
        <title>Sorghum-associated microbial communities from plants grown in Nebraska, USA.</title>
        <authorList>
            <person name="Schachtman D."/>
        </authorList>
    </citation>
    <scope>NUCLEOTIDE SEQUENCE [LARGE SCALE GENOMIC DNA]</scope>
    <source>
        <strain evidence="1 2">4099</strain>
    </source>
</reference>
<evidence type="ECO:0000313" key="1">
    <source>
        <dbReference type="EMBL" id="MDR7193336.1"/>
    </source>
</evidence>
<protein>
    <submittedName>
        <fullName evidence="1">Uncharacterized protein</fullName>
    </submittedName>
</protein>
<gene>
    <name evidence="1" type="ORF">J2W68_002070</name>
</gene>
<accession>A0ABU1XX66</accession>
<dbReference type="EMBL" id="JAVDWO010000007">
    <property type="protein sequence ID" value="MDR7193336.1"/>
    <property type="molecule type" value="Genomic_DNA"/>
</dbReference>
<comment type="caution">
    <text evidence="1">The sequence shown here is derived from an EMBL/GenBank/DDBJ whole genome shotgun (WGS) entry which is preliminary data.</text>
</comment>
<keyword evidence="2" id="KW-1185">Reference proteome</keyword>
<organism evidence="1 2">
    <name type="scientific">Luteimonas terrae</name>
    <dbReference type="NCBI Taxonomy" id="1530191"/>
    <lineage>
        <taxon>Bacteria</taxon>
        <taxon>Pseudomonadati</taxon>
        <taxon>Pseudomonadota</taxon>
        <taxon>Gammaproteobacteria</taxon>
        <taxon>Lysobacterales</taxon>
        <taxon>Lysobacteraceae</taxon>
        <taxon>Luteimonas</taxon>
    </lineage>
</organism>
<proteinExistence type="predicted"/>
<dbReference type="Proteomes" id="UP001256588">
    <property type="component" value="Unassembled WGS sequence"/>
</dbReference>
<name>A0ABU1XX66_9GAMM</name>